<dbReference type="RefSeq" id="WP_308868061.1">
    <property type="nucleotide sequence ID" value="NZ_JAVFWO010000003.1"/>
</dbReference>
<accession>A0ABU0Z3U8</accession>
<dbReference type="Proteomes" id="UP001235133">
    <property type="component" value="Unassembled WGS sequence"/>
</dbReference>
<dbReference type="EMBL" id="JAVFWO010000003">
    <property type="protein sequence ID" value="MDQ7878516.1"/>
    <property type="molecule type" value="Genomic_DNA"/>
</dbReference>
<name>A0ABU0Z3U8_9MICO</name>
<dbReference type="InterPro" id="IPR053165">
    <property type="entry name" value="HSI-I_assembly_Hcp1"/>
</dbReference>
<reference evidence="1 2" key="1">
    <citation type="submission" date="2023-08" db="EMBL/GenBank/DDBJ databases">
        <title>Microbacterium psychrotolerans sp. nov., a psychrotolerant bacterium isolated from soil in Heilongjiang Province, China.</title>
        <authorList>
            <person name="An P."/>
            <person name="Zhao D."/>
            <person name="Xiang H."/>
        </authorList>
    </citation>
    <scope>NUCLEOTIDE SEQUENCE [LARGE SCALE GENOMIC DNA]</scope>
    <source>
        <strain evidence="1 2">QXD-8</strain>
    </source>
</reference>
<protein>
    <submittedName>
        <fullName evidence="1">Type VI secretion system tube protein Hcp</fullName>
    </submittedName>
</protein>
<sequence length="154" mass="16308">MSDEQFLTVPSIPGEVRDDRHPGSIEVLNWSWLVSHASSGGPGGGGRVGRAELSDIMVVLRLDSATPLLFDACARGKRFGEALLSVRRQGMIGDYLTLRLSDAVVTTVSTTHPGDDPVVQTSLGFASVTMTHQIPQPDGSLGDPVSVTLGQQQV</sequence>
<proteinExistence type="predicted"/>
<dbReference type="InterPro" id="IPR008514">
    <property type="entry name" value="T6SS_Hcp"/>
</dbReference>
<dbReference type="InterPro" id="IPR036624">
    <property type="entry name" value="Hcp1-lik_sf"/>
</dbReference>
<dbReference type="PANTHER" id="PTHR36152">
    <property type="entry name" value="CYTOPLASMIC PROTEIN-RELATED"/>
    <property type="match status" value="1"/>
</dbReference>
<gene>
    <name evidence="1" type="ORF">Q9R08_11065</name>
</gene>
<keyword evidence="2" id="KW-1185">Reference proteome</keyword>
<evidence type="ECO:0000313" key="1">
    <source>
        <dbReference type="EMBL" id="MDQ7878516.1"/>
    </source>
</evidence>
<comment type="caution">
    <text evidence="1">The sequence shown here is derived from an EMBL/GenBank/DDBJ whole genome shotgun (WGS) entry which is preliminary data.</text>
</comment>
<dbReference type="Gene3D" id="2.30.110.20">
    <property type="entry name" value="Hcp1-like"/>
    <property type="match status" value="1"/>
</dbReference>
<dbReference type="SUPFAM" id="SSF141452">
    <property type="entry name" value="Hcp1-like"/>
    <property type="match status" value="1"/>
</dbReference>
<evidence type="ECO:0000313" key="2">
    <source>
        <dbReference type="Proteomes" id="UP001235133"/>
    </source>
</evidence>
<dbReference type="Pfam" id="PF05638">
    <property type="entry name" value="T6SS_HCP"/>
    <property type="match status" value="1"/>
</dbReference>
<dbReference type="PANTHER" id="PTHR36152:SF1">
    <property type="entry name" value="UBIQUITIN-LIKE DOMAIN-CONTAINING PROTEIN"/>
    <property type="match status" value="1"/>
</dbReference>
<organism evidence="1 2">
    <name type="scientific">Microbacterium psychrotolerans</name>
    <dbReference type="NCBI Taxonomy" id="3068321"/>
    <lineage>
        <taxon>Bacteria</taxon>
        <taxon>Bacillati</taxon>
        <taxon>Actinomycetota</taxon>
        <taxon>Actinomycetes</taxon>
        <taxon>Micrococcales</taxon>
        <taxon>Microbacteriaceae</taxon>
        <taxon>Microbacterium</taxon>
    </lineage>
</organism>